<sequence length="329" mass="36754">MRKRSGSSKQPKAELRIVTSSEHCENSNGTAGFGVRKTGMGREFYSLSEHWTLAICGWAAFLKLSGMAAETIRNRRGTIRSVARRLPAQSPREVTYDMLEQLCAEHDWSNDHRRTVRTVCIQFFDWCIKKGHTADNPAIDLPYVPESPPRPRPAPDHVLDETMFASDEREQMIAKLASQAGMRRSEIAVAHRDDLIEQSDGPAMVVHGKGGKQRIVPISPELAADIRRYRKRGYLFPGQIDGHLSPGHVGVLMSRAMPDTWTMHKLRHRYATLGYNATHDIRAVQLALGHASVATTQRYTAVAPEQVRAVSMGAKKRFSDTRPGGLHVV</sequence>
<organism evidence="6 7">
    <name type="scientific">Mycobacteroides abscessus subsp. massiliense</name>
    <dbReference type="NCBI Taxonomy" id="1962118"/>
    <lineage>
        <taxon>Bacteria</taxon>
        <taxon>Bacillati</taxon>
        <taxon>Actinomycetota</taxon>
        <taxon>Actinomycetes</taxon>
        <taxon>Mycobacteriales</taxon>
        <taxon>Mycobacteriaceae</taxon>
        <taxon>Mycobacteroides</taxon>
        <taxon>Mycobacteroides abscessus</taxon>
    </lineage>
</organism>
<dbReference type="InterPro" id="IPR011010">
    <property type="entry name" value="DNA_brk_join_enz"/>
</dbReference>
<dbReference type="GO" id="GO:0015074">
    <property type="term" value="P:DNA integration"/>
    <property type="evidence" value="ECO:0007669"/>
    <property type="project" value="InterPro"/>
</dbReference>
<dbReference type="InterPro" id="IPR010998">
    <property type="entry name" value="Integrase_recombinase_N"/>
</dbReference>
<dbReference type="GO" id="GO:0003677">
    <property type="term" value="F:DNA binding"/>
    <property type="evidence" value="ECO:0007669"/>
    <property type="project" value="UniProtKB-KW"/>
</dbReference>
<dbReference type="EMBL" id="FVGW01000006">
    <property type="protein sequence ID" value="SKM29729.1"/>
    <property type="molecule type" value="Genomic_DNA"/>
</dbReference>
<comment type="similarity">
    <text evidence="1">Belongs to the 'phage' integrase family.</text>
</comment>
<evidence type="ECO:0000256" key="1">
    <source>
        <dbReference type="ARBA" id="ARBA00008857"/>
    </source>
</evidence>
<keyword evidence="2" id="KW-0238">DNA-binding</keyword>
<dbReference type="InterPro" id="IPR013762">
    <property type="entry name" value="Integrase-like_cat_sf"/>
</dbReference>
<dbReference type="GO" id="GO:0006310">
    <property type="term" value="P:DNA recombination"/>
    <property type="evidence" value="ECO:0007669"/>
    <property type="project" value="UniProtKB-KW"/>
</dbReference>
<dbReference type="InterPro" id="IPR050090">
    <property type="entry name" value="Tyrosine_recombinase_XerCD"/>
</dbReference>
<evidence type="ECO:0000313" key="7">
    <source>
        <dbReference type="Proteomes" id="UP000190074"/>
    </source>
</evidence>
<evidence type="ECO:0000256" key="3">
    <source>
        <dbReference type="ARBA" id="ARBA00023172"/>
    </source>
</evidence>
<feature type="region of interest" description="Disordered" evidence="4">
    <location>
        <begin position="1"/>
        <end position="32"/>
    </location>
</feature>
<evidence type="ECO:0000259" key="5">
    <source>
        <dbReference type="PROSITE" id="PS51898"/>
    </source>
</evidence>
<feature type="compositionally biased region" description="Polar residues" evidence="4">
    <location>
        <begin position="18"/>
        <end position="30"/>
    </location>
</feature>
<evidence type="ECO:0000313" key="6">
    <source>
        <dbReference type="EMBL" id="SKM29729.1"/>
    </source>
</evidence>
<proteinExistence type="inferred from homology"/>
<dbReference type="Pfam" id="PF00589">
    <property type="entry name" value="Phage_integrase"/>
    <property type="match status" value="1"/>
</dbReference>
<dbReference type="Gene3D" id="1.10.150.130">
    <property type="match status" value="1"/>
</dbReference>
<dbReference type="PROSITE" id="PS51898">
    <property type="entry name" value="TYR_RECOMBINASE"/>
    <property type="match status" value="1"/>
</dbReference>
<dbReference type="Proteomes" id="UP000190074">
    <property type="component" value="Unassembled WGS sequence"/>
</dbReference>
<accession>A0A1T8PDS3</accession>
<dbReference type="Gene3D" id="1.10.443.10">
    <property type="entry name" value="Intergrase catalytic core"/>
    <property type="match status" value="1"/>
</dbReference>
<gene>
    <name evidence="6" type="primary">xerC_2</name>
    <name evidence="6" type="ORF">SAMEA2259716_03423</name>
</gene>
<evidence type="ECO:0000256" key="2">
    <source>
        <dbReference type="ARBA" id="ARBA00023125"/>
    </source>
</evidence>
<dbReference type="SUPFAM" id="SSF56349">
    <property type="entry name" value="DNA breaking-rejoining enzymes"/>
    <property type="match status" value="1"/>
</dbReference>
<dbReference type="InterPro" id="IPR002104">
    <property type="entry name" value="Integrase_catalytic"/>
</dbReference>
<evidence type="ECO:0000256" key="4">
    <source>
        <dbReference type="SAM" id="MobiDB-lite"/>
    </source>
</evidence>
<reference evidence="6 7" key="1">
    <citation type="submission" date="2016-11" db="EMBL/GenBank/DDBJ databases">
        <authorList>
            <consortium name="Pathogen Informatics"/>
        </authorList>
    </citation>
    <scope>NUCLEOTIDE SEQUENCE [LARGE SCALE GENOMIC DNA]</scope>
    <source>
        <strain evidence="6 7">911</strain>
    </source>
</reference>
<name>A0A1T8PDS3_9MYCO</name>
<dbReference type="RefSeq" id="WP_079626786.1">
    <property type="nucleotide sequence ID" value="NZ_FVGW01000006.1"/>
</dbReference>
<dbReference type="AlphaFoldDB" id="A0A1T8PDS3"/>
<feature type="domain" description="Tyr recombinase" evidence="5">
    <location>
        <begin position="149"/>
        <end position="312"/>
    </location>
</feature>
<dbReference type="PANTHER" id="PTHR30349">
    <property type="entry name" value="PHAGE INTEGRASE-RELATED"/>
    <property type="match status" value="1"/>
</dbReference>
<protein>
    <submittedName>
        <fullName evidence="6">Integrase</fullName>
    </submittedName>
</protein>
<keyword evidence="3" id="KW-0233">DNA recombination</keyword>
<dbReference type="PANTHER" id="PTHR30349:SF64">
    <property type="entry name" value="PROPHAGE INTEGRASE INTD-RELATED"/>
    <property type="match status" value="1"/>
</dbReference>